<feature type="domain" description="HTH marR-type" evidence="10">
    <location>
        <begin position="7"/>
        <end position="139"/>
    </location>
</feature>
<evidence type="ECO:0000256" key="6">
    <source>
        <dbReference type="ARBA" id="ARBA00040307"/>
    </source>
</evidence>
<evidence type="ECO:0000313" key="12">
    <source>
        <dbReference type="Proteomes" id="UP000509535"/>
    </source>
</evidence>
<evidence type="ECO:0000256" key="8">
    <source>
        <dbReference type="ARBA" id="ARBA00047188"/>
    </source>
</evidence>
<evidence type="ECO:0000313" key="11">
    <source>
        <dbReference type="EMBL" id="QLB50888.1"/>
    </source>
</evidence>
<evidence type="ECO:0000256" key="7">
    <source>
        <dbReference type="ARBA" id="ARBA00046337"/>
    </source>
</evidence>
<dbReference type="Proteomes" id="UP000509535">
    <property type="component" value="Chromosome"/>
</dbReference>
<keyword evidence="3" id="KW-0843">Virulence</keyword>
<dbReference type="GO" id="GO:0003677">
    <property type="term" value="F:DNA binding"/>
    <property type="evidence" value="ECO:0007669"/>
    <property type="project" value="UniProtKB-KW"/>
</dbReference>
<dbReference type="GO" id="GO:0003700">
    <property type="term" value="F:DNA-binding transcription factor activity"/>
    <property type="evidence" value="ECO:0007669"/>
    <property type="project" value="InterPro"/>
</dbReference>
<accession>A0A7H8V3V2</accession>
<keyword evidence="5" id="KW-0804">Transcription</keyword>
<gene>
    <name evidence="11" type="ORF">FDP16_10640</name>
</gene>
<proteinExistence type="inferred from homology"/>
<evidence type="ECO:0000256" key="9">
    <source>
        <dbReference type="ARBA" id="ARBA00047207"/>
    </source>
</evidence>
<dbReference type="PROSITE" id="PS50995">
    <property type="entry name" value="HTH_MARR_2"/>
    <property type="match status" value="1"/>
</dbReference>
<dbReference type="InterPro" id="IPR000835">
    <property type="entry name" value="HTH_MarR-typ"/>
</dbReference>
<dbReference type="Pfam" id="PF22381">
    <property type="entry name" value="Staph_reg_Sar_Rot"/>
    <property type="match status" value="1"/>
</dbReference>
<dbReference type="PROSITE" id="PS01117">
    <property type="entry name" value="HTH_MARR_1"/>
    <property type="match status" value="1"/>
</dbReference>
<comment type="subcellular location">
    <subcellularLocation>
        <location evidence="1">Cytoplasm</location>
    </subcellularLocation>
</comment>
<dbReference type="InterPro" id="IPR055166">
    <property type="entry name" value="Transc_reg_Sar_Rot_HTH"/>
</dbReference>
<dbReference type="EMBL" id="CP040798">
    <property type="protein sequence ID" value="QLB50888.1"/>
    <property type="molecule type" value="Genomic_DNA"/>
</dbReference>
<evidence type="ECO:0000256" key="2">
    <source>
        <dbReference type="ARBA" id="ARBA00023015"/>
    </source>
</evidence>
<name>A0A7H8V3V2_STRSA</name>
<keyword evidence="2" id="KW-0805">Transcription regulation</keyword>
<evidence type="ECO:0000259" key="10">
    <source>
        <dbReference type="PROSITE" id="PS50995"/>
    </source>
</evidence>
<dbReference type="InterPro" id="IPR036390">
    <property type="entry name" value="WH_DNA-bd_sf"/>
</dbReference>
<dbReference type="InterPro" id="IPR023187">
    <property type="entry name" value="Tscrpt_reg_MarR-type_CS"/>
</dbReference>
<dbReference type="PRINTS" id="PR00598">
    <property type="entry name" value="HTHMARR"/>
</dbReference>
<organism evidence="11 12">
    <name type="scientific">Streptococcus sanguinis</name>
    <dbReference type="NCBI Taxonomy" id="1305"/>
    <lineage>
        <taxon>Bacteria</taxon>
        <taxon>Bacillati</taxon>
        <taxon>Bacillota</taxon>
        <taxon>Bacilli</taxon>
        <taxon>Lactobacillales</taxon>
        <taxon>Streptococcaceae</taxon>
        <taxon>Streptococcus</taxon>
    </lineage>
</organism>
<dbReference type="PANTHER" id="PTHR42756">
    <property type="entry name" value="TRANSCRIPTIONAL REGULATOR, MARR"/>
    <property type="match status" value="1"/>
</dbReference>
<sequence length="143" mass="16800">MINIDVNKSLGFQLSKIAQEMDWRFSELLKEYQINSRDYGILLVISNKEELTQINIGDLLKIDRTTIGQLIDCLEMKELIFRKRNPQDRRQNIVLLTDNGRELVETMWLKMLEVEKEVLNDLPGIQEKVILDIAQFIKEKHNG</sequence>
<dbReference type="InterPro" id="IPR036388">
    <property type="entry name" value="WH-like_DNA-bd_sf"/>
</dbReference>
<reference evidence="11 12" key="1">
    <citation type="submission" date="2019-06" db="EMBL/GenBank/DDBJ databases">
        <title>The organization of the Streptococcus sanguinis genomes.</title>
        <authorList>
            <person name="Wang H.Y."/>
            <person name="Chen Y.Y.M."/>
            <person name="Wu C.H."/>
        </authorList>
    </citation>
    <scope>NUCLEOTIDE SEQUENCE [LARGE SCALE GENOMIC DNA]</scope>
    <source>
        <strain evidence="11 12">CGMH058</strain>
    </source>
</reference>
<dbReference type="GO" id="GO:0005737">
    <property type="term" value="C:cytoplasm"/>
    <property type="evidence" value="ECO:0007669"/>
    <property type="project" value="UniProtKB-SubCell"/>
</dbReference>
<evidence type="ECO:0000256" key="3">
    <source>
        <dbReference type="ARBA" id="ARBA00023026"/>
    </source>
</evidence>
<evidence type="ECO:0000256" key="1">
    <source>
        <dbReference type="ARBA" id="ARBA00004496"/>
    </source>
</evidence>
<evidence type="ECO:0000256" key="5">
    <source>
        <dbReference type="ARBA" id="ARBA00023163"/>
    </source>
</evidence>
<dbReference type="AlphaFoldDB" id="A0A7H8V3V2"/>
<dbReference type="SUPFAM" id="SSF46785">
    <property type="entry name" value="Winged helix' DNA-binding domain"/>
    <property type="match status" value="1"/>
</dbReference>
<dbReference type="PANTHER" id="PTHR42756:SF1">
    <property type="entry name" value="TRANSCRIPTIONAL REPRESSOR OF EMRAB OPERON"/>
    <property type="match status" value="1"/>
</dbReference>
<comment type="similarity">
    <text evidence="7">Belongs to the SarZ family.</text>
</comment>
<dbReference type="RefSeq" id="WP_176799564.1">
    <property type="nucleotide sequence ID" value="NZ_CP040798.1"/>
</dbReference>
<protein>
    <recommendedName>
        <fullName evidence="6">HTH-type transcriptional regulator MgrA</fullName>
    </recommendedName>
    <alternativeName>
        <fullName evidence="8">HTH-type transcriptional regulator SarZ</fullName>
    </alternativeName>
    <alternativeName>
        <fullName evidence="9">Staphylococcal accessory regulator Z</fullName>
    </alternativeName>
</protein>
<evidence type="ECO:0000256" key="4">
    <source>
        <dbReference type="ARBA" id="ARBA00023125"/>
    </source>
</evidence>
<dbReference type="SMART" id="SM00347">
    <property type="entry name" value="HTH_MARR"/>
    <property type="match status" value="1"/>
</dbReference>
<keyword evidence="4" id="KW-0238">DNA-binding</keyword>
<dbReference type="Gene3D" id="1.10.10.10">
    <property type="entry name" value="Winged helix-like DNA-binding domain superfamily/Winged helix DNA-binding domain"/>
    <property type="match status" value="1"/>
</dbReference>